<dbReference type="STRING" id="1802202.A2730_03785"/>
<comment type="caution">
    <text evidence="1">The sequence shown here is derived from an EMBL/GenBank/DDBJ whole genome shotgun (WGS) entry which is preliminary data.</text>
</comment>
<dbReference type="EMBL" id="MHOO01000002">
    <property type="protein sequence ID" value="OGZ64801.1"/>
    <property type="molecule type" value="Genomic_DNA"/>
</dbReference>
<evidence type="ECO:0000313" key="2">
    <source>
        <dbReference type="Proteomes" id="UP000176855"/>
    </source>
</evidence>
<evidence type="ECO:0000313" key="1">
    <source>
        <dbReference type="EMBL" id="OGZ64801.1"/>
    </source>
</evidence>
<reference evidence="1 2" key="1">
    <citation type="journal article" date="2016" name="Nat. Commun.">
        <title>Thousands of microbial genomes shed light on interconnected biogeochemical processes in an aquifer system.</title>
        <authorList>
            <person name="Anantharaman K."/>
            <person name="Brown C.T."/>
            <person name="Hug L.A."/>
            <person name="Sharon I."/>
            <person name="Castelle C.J."/>
            <person name="Probst A.J."/>
            <person name="Thomas B.C."/>
            <person name="Singh A."/>
            <person name="Wilkins M.J."/>
            <person name="Karaoz U."/>
            <person name="Brodie E.L."/>
            <person name="Williams K.H."/>
            <person name="Hubbard S.S."/>
            <person name="Banfield J.F."/>
        </authorList>
    </citation>
    <scope>NUCLEOTIDE SEQUENCE [LARGE SCALE GENOMIC DNA]</scope>
</reference>
<organism evidence="1 2">
    <name type="scientific">Candidatus Staskawiczbacteria bacterium RIFCSPHIGHO2_01_FULL_39_25</name>
    <dbReference type="NCBI Taxonomy" id="1802202"/>
    <lineage>
        <taxon>Bacteria</taxon>
        <taxon>Candidatus Staskawicziibacteriota</taxon>
    </lineage>
</organism>
<dbReference type="AlphaFoldDB" id="A0A1G2HRD0"/>
<dbReference type="Proteomes" id="UP000176855">
    <property type="component" value="Unassembled WGS sequence"/>
</dbReference>
<protein>
    <submittedName>
        <fullName evidence="1">Uncharacterized protein</fullName>
    </submittedName>
</protein>
<proteinExistence type="predicted"/>
<name>A0A1G2HRD0_9BACT</name>
<gene>
    <name evidence="1" type="ORF">A2730_03785</name>
</gene>
<sequence>MQTIELKNFGKVLVSRPAGLEAFNAIRPTLDKNASVQIDFSDVLSVTPSWFDEFLTNLADYLDGRVDLLPTNNASVLAMLPVLQSARQDFVADIIQRFLKQNQG</sequence>
<accession>A0A1G2HRD0</accession>